<feature type="region of interest" description="Disordered" evidence="1">
    <location>
        <begin position="36"/>
        <end position="60"/>
    </location>
</feature>
<evidence type="ECO:0000313" key="3">
    <source>
        <dbReference type="Proteomes" id="UP001210169"/>
    </source>
</evidence>
<sequence>MIRDGYGDPDSCHALYSALPRPECTEPECRPCRPATEDAYPPAPGVATLDIGPPGMLGFH</sequence>
<dbReference type="Proteomes" id="UP001210169">
    <property type="component" value="Chromosome"/>
</dbReference>
<evidence type="ECO:0000256" key="1">
    <source>
        <dbReference type="SAM" id="MobiDB-lite"/>
    </source>
</evidence>
<reference evidence="2 3" key="1">
    <citation type="submission" date="2022-12" db="EMBL/GenBank/DDBJ databases">
        <authorList>
            <person name="Ruckert C."/>
            <person name="Busche T."/>
            <person name="Kalinowski J."/>
            <person name="Wittmann C."/>
        </authorList>
    </citation>
    <scope>NUCLEOTIDE SEQUENCE [LARGE SCALE GENOMIC DNA]</scope>
    <source>
        <strain evidence="2 3">DSM 40276</strain>
    </source>
</reference>
<gene>
    <name evidence="2" type="ORF">STRNI_000286</name>
</gene>
<accession>A0ABY7IWG9</accession>
<protein>
    <submittedName>
        <fullName evidence="2">Uncharacterized protein</fullName>
    </submittedName>
</protein>
<evidence type="ECO:0000313" key="2">
    <source>
        <dbReference type="EMBL" id="WAU02269.1"/>
    </source>
</evidence>
<organism evidence="2 3">
    <name type="scientific">Streptomyces nigrescens</name>
    <dbReference type="NCBI Taxonomy" id="1920"/>
    <lineage>
        <taxon>Bacteria</taxon>
        <taxon>Bacillati</taxon>
        <taxon>Actinomycetota</taxon>
        <taxon>Actinomycetes</taxon>
        <taxon>Kitasatosporales</taxon>
        <taxon>Streptomycetaceae</taxon>
        <taxon>Streptomyces</taxon>
    </lineage>
</organism>
<proteinExistence type="predicted"/>
<dbReference type="EMBL" id="CP114203">
    <property type="protein sequence ID" value="WAU02269.1"/>
    <property type="molecule type" value="Genomic_DNA"/>
</dbReference>
<keyword evidence="3" id="KW-1185">Reference proteome</keyword>
<name>A0ABY7IWG9_STRNI</name>